<gene>
    <name evidence="6" type="ORF">A2569_00970</name>
</gene>
<dbReference type="Proteomes" id="UP000177090">
    <property type="component" value="Unassembled WGS sequence"/>
</dbReference>
<dbReference type="PANTHER" id="PTHR11986:SF79">
    <property type="entry name" value="ACETYLORNITHINE AMINOTRANSFERASE, MITOCHONDRIAL"/>
    <property type="match status" value="1"/>
</dbReference>
<name>A0A1G2QKV3_9BACT</name>
<evidence type="ECO:0000256" key="1">
    <source>
        <dbReference type="ARBA" id="ARBA00001933"/>
    </source>
</evidence>
<dbReference type="GO" id="GO:0042802">
    <property type="term" value="F:identical protein binding"/>
    <property type="evidence" value="ECO:0007669"/>
    <property type="project" value="TreeGrafter"/>
</dbReference>
<evidence type="ECO:0000256" key="5">
    <source>
        <dbReference type="RuleBase" id="RU003560"/>
    </source>
</evidence>
<dbReference type="PANTHER" id="PTHR11986">
    <property type="entry name" value="AMINOTRANSFERASE CLASS III"/>
    <property type="match status" value="1"/>
</dbReference>
<keyword evidence="3" id="KW-0808">Transferase</keyword>
<comment type="similarity">
    <text evidence="5">Belongs to the class-III pyridoxal-phosphate-dependent aminotransferase family.</text>
</comment>
<dbReference type="Gene3D" id="3.90.1150.10">
    <property type="entry name" value="Aspartate Aminotransferase, domain 1"/>
    <property type="match status" value="1"/>
</dbReference>
<comment type="caution">
    <text evidence="6">The sequence shown here is derived from an EMBL/GenBank/DDBJ whole genome shotgun (WGS) entry which is preliminary data.</text>
</comment>
<accession>A0A1G2QKV3</accession>
<keyword evidence="4 5" id="KW-0663">Pyridoxal phosphate</keyword>
<dbReference type="STRING" id="1802440.A2569_00970"/>
<dbReference type="EMBL" id="MHTL01000011">
    <property type="protein sequence ID" value="OHA60632.1"/>
    <property type="molecule type" value="Genomic_DNA"/>
</dbReference>
<dbReference type="GO" id="GO:0030170">
    <property type="term" value="F:pyridoxal phosphate binding"/>
    <property type="evidence" value="ECO:0007669"/>
    <property type="project" value="InterPro"/>
</dbReference>
<reference evidence="6 7" key="1">
    <citation type="journal article" date="2016" name="Nat. Commun.">
        <title>Thousands of microbial genomes shed light on interconnected biogeochemical processes in an aquifer system.</title>
        <authorList>
            <person name="Anantharaman K."/>
            <person name="Brown C.T."/>
            <person name="Hug L.A."/>
            <person name="Sharon I."/>
            <person name="Castelle C.J."/>
            <person name="Probst A.J."/>
            <person name="Thomas B.C."/>
            <person name="Singh A."/>
            <person name="Wilkins M.J."/>
            <person name="Karaoz U."/>
            <person name="Brodie E.L."/>
            <person name="Williams K.H."/>
            <person name="Hubbard S.S."/>
            <person name="Banfield J.F."/>
        </authorList>
    </citation>
    <scope>NUCLEOTIDE SEQUENCE [LARGE SCALE GENOMIC DNA]</scope>
</reference>
<comment type="cofactor">
    <cofactor evidence="1">
        <name>pyridoxal 5'-phosphate</name>
        <dbReference type="ChEBI" id="CHEBI:597326"/>
    </cofactor>
</comment>
<organism evidence="6 7">
    <name type="scientific">Candidatus Vogelbacteria bacterium RIFOXYD1_FULL_51_18</name>
    <dbReference type="NCBI Taxonomy" id="1802440"/>
    <lineage>
        <taxon>Bacteria</taxon>
        <taxon>Candidatus Vogeliibacteriota</taxon>
    </lineage>
</organism>
<dbReference type="SUPFAM" id="SSF53383">
    <property type="entry name" value="PLP-dependent transferases"/>
    <property type="match status" value="1"/>
</dbReference>
<keyword evidence="2" id="KW-0032">Aminotransferase</keyword>
<evidence type="ECO:0000256" key="2">
    <source>
        <dbReference type="ARBA" id="ARBA00022576"/>
    </source>
</evidence>
<dbReference type="InterPro" id="IPR015421">
    <property type="entry name" value="PyrdxlP-dep_Trfase_major"/>
</dbReference>
<dbReference type="InterPro" id="IPR015424">
    <property type="entry name" value="PyrdxlP-dep_Trfase"/>
</dbReference>
<protein>
    <recommendedName>
        <fullName evidence="8">Aminotransferase class III</fullName>
    </recommendedName>
</protein>
<dbReference type="Pfam" id="PF00202">
    <property type="entry name" value="Aminotran_3"/>
    <property type="match status" value="1"/>
</dbReference>
<evidence type="ECO:0000256" key="4">
    <source>
        <dbReference type="ARBA" id="ARBA00022898"/>
    </source>
</evidence>
<dbReference type="InterPro" id="IPR015422">
    <property type="entry name" value="PyrdxlP-dep_Trfase_small"/>
</dbReference>
<proteinExistence type="inferred from homology"/>
<dbReference type="GO" id="GO:0008483">
    <property type="term" value="F:transaminase activity"/>
    <property type="evidence" value="ECO:0007669"/>
    <property type="project" value="UniProtKB-KW"/>
</dbReference>
<dbReference type="Gene3D" id="3.40.640.10">
    <property type="entry name" value="Type I PLP-dependent aspartate aminotransferase-like (Major domain)"/>
    <property type="match status" value="1"/>
</dbReference>
<evidence type="ECO:0000256" key="3">
    <source>
        <dbReference type="ARBA" id="ARBA00022679"/>
    </source>
</evidence>
<evidence type="ECO:0000313" key="7">
    <source>
        <dbReference type="Proteomes" id="UP000177090"/>
    </source>
</evidence>
<evidence type="ECO:0008006" key="8">
    <source>
        <dbReference type="Google" id="ProtNLM"/>
    </source>
</evidence>
<dbReference type="CDD" id="cd00610">
    <property type="entry name" value="OAT_like"/>
    <property type="match status" value="1"/>
</dbReference>
<sequence length="415" mass="46015">MAIKTKHREIKDGFSIDSTLFDALAKMEPKATHQFIPLTWKKAVDFSVWDEHGNKWIDLTSAIFVANAGHANSKIKQAIKDQVDADLLFAYNYPTEIKYKFISKLLEISPKHFNRVTLLNSGSEAMDITYRLVKQYGKARNKKYIVTFTGAYHGRGLSNELISGNKEKASSWSGISDSDIVFLNFPYDEKSAFDVSQLPPADQIAGFILETFQGWGAWFYPKGFVNEIYALAQKHGALLCFDEMQAGFYRLGPLYGYMTYGEEIKPDIIALGKGISSSLPLSAVLSREDLVDLDPKADLHGTHSGNAVCCAASLANIEFLSSAEEVQKRTKTNAVFTSELQNLASSPLIKQVNVRGMIAALIFHKTEEASRVVRGCIESGVLPVCTNRESIKIAPPLTITEDAIRECMGVIKSFL</sequence>
<evidence type="ECO:0000313" key="6">
    <source>
        <dbReference type="EMBL" id="OHA60632.1"/>
    </source>
</evidence>
<dbReference type="PIRSF" id="PIRSF000521">
    <property type="entry name" value="Transaminase_4ab_Lys_Orn"/>
    <property type="match status" value="1"/>
</dbReference>
<dbReference type="InterPro" id="IPR005814">
    <property type="entry name" value="Aminotrans_3"/>
</dbReference>
<dbReference type="AlphaFoldDB" id="A0A1G2QKV3"/>
<dbReference type="InterPro" id="IPR050103">
    <property type="entry name" value="Class-III_PLP-dep_AT"/>
</dbReference>